<dbReference type="InterPro" id="IPR003004">
    <property type="entry name" value="GspF/PilC"/>
</dbReference>
<comment type="subcellular location">
    <subcellularLocation>
        <location evidence="1">Cell membrane</location>
        <topology evidence="1">Multi-pass membrane protein</topology>
    </subcellularLocation>
</comment>
<evidence type="ECO:0000256" key="4">
    <source>
        <dbReference type="ARBA" id="ARBA00022692"/>
    </source>
</evidence>
<proteinExistence type="inferred from homology"/>
<evidence type="ECO:0000256" key="5">
    <source>
        <dbReference type="ARBA" id="ARBA00022989"/>
    </source>
</evidence>
<dbReference type="Gene3D" id="1.20.81.30">
    <property type="entry name" value="Type II secretion system (T2SS), domain F"/>
    <property type="match status" value="1"/>
</dbReference>
<dbReference type="PANTHER" id="PTHR30012:SF0">
    <property type="entry name" value="TYPE II SECRETION SYSTEM PROTEIN F-RELATED"/>
    <property type="match status" value="1"/>
</dbReference>
<sequence>MNLVYHFQAKPQNGPVFEGKVMAQDLESAQSKLSQQGLRVIEIKINISDSLDLVVRKSADGREMAQFYKTLGRRLGNGSGLEQALEESLEFTMDSVLSVIISMMVVAAKNGSNVDGCMQYAGIDKRDVSVIRALREAGDAPRGLGDLAAEYQQTYSLKRKLRAVFLEPLSILSFSYILIWGVFVFAVPRIQHFYAQLPNASLPGYVAKLYAFVDFFDAHVVVSTVLYVLLVPLLIFIIRSPLWAYVRDKIPSFRALSERSDHAMIWASYALLYEAAINRAEAAELISKSAKRMDSRTALANMAIAMRRGREPARAVAIAGFPRFVQGAVANYLRAGSADDVVEGLRLFSSNLAEDVDLLSERITTLARNMMYILMGVIIFFVAMITAVPMIETALHQA</sequence>
<dbReference type="Pfam" id="PF00482">
    <property type="entry name" value="T2SSF"/>
    <property type="match status" value="2"/>
</dbReference>
<name>A0A2I1DIR9_9PROT</name>
<evidence type="ECO:0000313" key="9">
    <source>
        <dbReference type="EMBL" id="PKY09767.1"/>
    </source>
</evidence>
<dbReference type="InParanoid" id="A0A2I1DIR9"/>
<dbReference type="RefSeq" id="WP_101538786.1">
    <property type="nucleotide sequence ID" value="NZ_MXAV01000051.1"/>
</dbReference>
<evidence type="ECO:0000256" key="1">
    <source>
        <dbReference type="ARBA" id="ARBA00004651"/>
    </source>
</evidence>
<feature type="domain" description="Type II secretion system protein GspF" evidence="8">
    <location>
        <begin position="270"/>
        <end position="389"/>
    </location>
</feature>
<keyword evidence="10" id="KW-1185">Reference proteome</keyword>
<gene>
    <name evidence="9" type="ORF">B1757_13280</name>
</gene>
<evidence type="ECO:0000256" key="2">
    <source>
        <dbReference type="ARBA" id="ARBA00005745"/>
    </source>
</evidence>
<keyword evidence="6 7" id="KW-0472">Membrane</keyword>
<evidence type="ECO:0000313" key="10">
    <source>
        <dbReference type="Proteomes" id="UP000234329"/>
    </source>
</evidence>
<feature type="transmembrane region" description="Helical" evidence="7">
    <location>
        <begin position="372"/>
        <end position="391"/>
    </location>
</feature>
<evidence type="ECO:0000256" key="7">
    <source>
        <dbReference type="SAM" id="Phobius"/>
    </source>
</evidence>
<dbReference type="EMBL" id="MXAV01000051">
    <property type="protein sequence ID" value="PKY09767.1"/>
    <property type="molecule type" value="Genomic_DNA"/>
</dbReference>
<dbReference type="GO" id="GO:0005886">
    <property type="term" value="C:plasma membrane"/>
    <property type="evidence" value="ECO:0007669"/>
    <property type="project" value="UniProtKB-SubCell"/>
</dbReference>
<protein>
    <recommendedName>
        <fullName evidence="8">Type II secretion system protein GspF domain-containing protein</fullName>
    </recommendedName>
</protein>
<dbReference type="InterPro" id="IPR018076">
    <property type="entry name" value="T2SS_GspF_dom"/>
</dbReference>
<comment type="caution">
    <text evidence="9">The sequence shown here is derived from an EMBL/GenBank/DDBJ whole genome shotgun (WGS) entry which is preliminary data.</text>
</comment>
<dbReference type="Proteomes" id="UP000234329">
    <property type="component" value="Unassembled WGS sequence"/>
</dbReference>
<keyword evidence="3" id="KW-1003">Cell membrane</keyword>
<keyword evidence="5 7" id="KW-1133">Transmembrane helix</keyword>
<feature type="transmembrane region" description="Helical" evidence="7">
    <location>
        <begin position="164"/>
        <end position="187"/>
    </location>
</feature>
<feature type="transmembrane region" description="Helical" evidence="7">
    <location>
        <begin position="218"/>
        <end position="238"/>
    </location>
</feature>
<keyword evidence="4 7" id="KW-0812">Transmembrane</keyword>
<dbReference type="OrthoDB" id="9805682at2"/>
<dbReference type="AlphaFoldDB" id="A0A2I1DIR9"/>
<reference evidence="9 10" key="1">
    <citation type="submission" date="2017-03" db="EMBL/GenBank/DDBJ databases">
        <title>Draft genime sequence of the acidophilic sulfur-oxidizing bacterium Acidithiobacillus sp. SH, isolated from seawater.</title>
        <authorList>
            <person name="Sharmin S."/>
            <person name="Tokuhisa M."/>
            <person name="Kanao T."/>
            <person name="Kamimura K."/>
        </authorList>
    </citation>
    <scope>NUCLEOTIDE SEQUENCE [LARGE SCALE GENOMIC DNA]</scope>
    <source>
        <strain evidence="9 10">SH</strain>
    </source>
</reference>
<accession>A0A2I1DIR9</accession>
<comment type="similarity">
    <text evidence="2">Belongs to the GSP F family.</text>
</comment>
<dbReference type="InterPro" id="IPR042094">
    <property type="entry name" value="T2SS_GspF_sf"/>
</dbReference>
<organism evidence="9 10">
    <name type="scientific">Acidithiobacillus marinus</name>
    <dbReference type="NCBI Taxonomy" id="187490"/>
    <lineage>
        <taxon>Bacteria</taxon>
        <taxon>Pseudomonadati</taxon>
        <taxon>Pseudomonadota</taxon>
        <taxon>Acidithiobacillia</taxon>
        <taxon>Acidithiobacillales</taxon>
        <taxon>Acidithiobacillaceae</taxon>
        <taxon>Acidithiobacillus</taxon>
    </lineage>
</organism>
<feature type="domain" description="Type II secretion system protein GspF" evidence="8">
    <location>
        <begin position="67"/>
        <end position="188"/>
    </location>
</feature>
<dbReference type="PANTHER" id="PTHR30012">
    <property type="entry name" value="GENERAL SECRETION PATHWAY PROTEIN"/>
    <property type="match status" value="1"/>
</dbReference>
<evidence type="ECO:0000259" key="8">
    <source>
        <dbReference type="Pfam" id="PF00482"/>
    </source>
</evidence>
<evidence type="ECO:0000256" key="3">
    <source>
        <dbReference type="ARBA" id="ARBA00022475"/>
    </source>
</evidence>
<evidence type="ECO:0000256" key="6">
    <source>
        <dbReference type="ARBA" id="ARBA00023136"/>
    </source>
</evidence>